<dbReference type="EMBL" id="MGKI01000011">
    <property type="protein sequence ID" value="OGN22487.1"/>
    <property type="molecule type" value="Genomic_DNA"/>
</dbReference>
<organism evidence="7 8">
    <name type="scientific">Candidatus Yanofskybacteria bacterium RIFCSPLOWO2_01_FULL_42_49</name>
    <dbReference type="NCBI Taxonomy" id="1802694"/>
    <lineage>
        <taxon>Bacteria</taxon>
        <taxon>Candidatus Yanofskyibacteriota</taxon>
    </lineage>
</organism>
<sequence>MLYTGYKMPNRFKKLWKSLGPGLITGASDNEPSAIATYSIAGAKFGLGMLWASLFSLPLMVAVQEMSARIGRVSNLGLAGNMKKHYPKWVMIFISALIVGVNTINIGADMAGMAQAMTLITPFPEKLTAIAMTFIVLLIVIALPYKKIFTVFKWLSVALATYILTVFTVHQNWPQILYHAIIPSFQLNKEFFVVLIAFLGTTISPYLYFWQASQEIEEKTLEQCKPGRICRLKPATEEELRDLRIDTRIGMSFSNIITFFIVVLAASTLFRAGFNDIETLRDAALVLKPLAGEYAYLLFTVGIIGAGFLAIPVLAGSAAYVVAEVFGWSEGLNKSFSKAKGFYGIVIISTVIGLLIPLLGFHPVKALFYTSLFYGIISPFLILMVLHMANNKNIMGAHTNGPWLNFFGHVAFWIMTASAILIFFIL</sequence>
<proteinExistence type="predicted"/>
<evidence type="ECO:0000256" key="4">
    <source>
        <dbReference type="ARBA" id="ARBA00022989"/>
    </source>
</evidence>
<evidence type="ECO:0000256" key="2">
    <source>
        <dbReference type="ARBA" id="ARBA00022448"/>
    </source>
</evidence>
<dbReference type="STRING" id="1802694.A2918_01855"/>
<dbReference type="GO" id="GO:0034755">
    <property type="term" value="P:iron ion transmembrane transport"/>
    <property type="evidence" value="ECO:0007669"/>
    <property type="project" value="TreeGrafter"/>
</dbReference>
<feature type="transmembrane region" description="Helical" evidence="6">
    <location>
        <begin position="294"/>
        <end position="322"/>
    </location>
</feature>
<evidence type="ECO:0000256" key="6">
    <source>
        <dbReference type="SAM" id="Phobius"/>
    </source>
</evidence>
<evidence type="ECO:0008006" key="9">
    <source>
        <dbReference type="Google" id="ProtNLM"/>
    </source>
</evidence>
<evidence type="ECO:0000256" key="3">
    <source>
        <dbReference type="ARBA" id="ARBA00022692"/>
    </source>
</evidence>
<feature type="transmembrane region" description="Helical" evidence="6">
    <location>
        <begin position="366"/>
        <end position="386"/>
    </location>
</feature>
<dbReference type="Proteomes" id="UP000178227">
    <property type="component" value="Unassembled WGS sequence"/>
</dbReference>
<feature type="transmembrane region" description="Helical" evidence="6">
    <location>
        <begin position="89"/>
        <end position="107"/>
    </location>
</feature>
<dbReference type="PANTHER" id="PTHR11706">
    <property type="entry name" value="SOLUTE CARRIER PROTEIN FAMILY 11 MEMBER"/>
    <property type="match status" value="1"/>
</dbReference>
<comment type="caution">
    <text evidence="7">The sequence shown here is derived from an EMBL/GenBank/DDBJ whole genome shotgun (WGS) entry which is preliminary data.</text>
</comment>
<gene>
    <name evidence="7" type="ORF">A2918_01855</name>
</gene>
<dbReference type="InterPro" id="IPR001046">
    <property type="entry name" value="NRAMP_fam"/>
</dbReference>
<dbReference type="AlphaFoldDB" id="A0A1F8GAU7"/>
<keyword evidence="4 6" id="KW-1133">Transmembrane helix</keyword>
<feature type="transmembrane region" description="Helical" evidence="6">
    <location>
        <begin position="191"/>
        <end position="209"/>
    </location>
</feature>
<keyword evidence="2" id="KW-0813">Transport</keyword>
<dbReference type="NCBIfam" id="NF037982">
    <property type="entry name" value="Nramp_1"/>
    <property type="match status" value="1"/>
</dbReference>
<evidence type="ECO:0000256" key="5">
    <source>
        <dbReference type="ARBA" id="ARBA00023136"/>
    </source>
</evidence>
<dbReference type="GO" id="GO:0015086">
    <property type="term" value="F:cadmium ion transmembrane transporter activity"/>
    <property type="evidence" value="ECO:0007669"/>
    <property type="project" value="TreeGrafter"/>
</dbReference>
<keyword evidence="3 6" id="KW-0812">Transmembrane</keyword>
<comment type="subcellular location">
    <subcellularLocation>
        <location evidence="1">Membrane</location>
        <topology evidence="1">Multi-pass membrane protein</topology>
    </subcellularLocation>
</comment>
<reference evidence="7 8" key="1">
    <citation type="journal article" date="2016" name="Nat. Commun.">
        <title>Thousands of microbial genomes shed light on interconnected biogeochemical processes in an aquifer system.</title>
        <authorList>
            <person name="Anantharaman K."/>
            <person name="Brown C.T."/>
            <person name="Hug L.A."/>
            <person name="Sharon I."/>
            <person name="Castelle C.J."/>
            <person name="Probst A.J."/>
            <person name="Thomas B.C."/>
            <person name="Singh A."/>
            <person name="Wilkins M.J."/>
            <person name="Karaoz U."/>
            <person name="Brodie E.L."/>
            <person name="Williams K.H."/>
            <person name="Hubbard S.S."/>
            <person name="Banfield J.F."/>
        </authorList>
    </citation>
    <scope>NUCLEOTIDE SEQUENCE [LARGE SCALE GENOMIC DNA]</scope>
</reference>
<feature type="transmembrane region" description="Helical" evidence="6">
    <location>
        <begin position="342"/>
        <end position="360"/>
    </location>
</feature>
<dbReference type="Pfam" id="PF01566">
    <property type="entry name" value="Nramp"/>
    <property type="match status" value="1"/>
</dbReference>
<evidence type="ECO:0000313" key="8">
    <source>
        <dbReference type="Proteomes" id="UP000178227"/>
    </source>
</evidence>
<dbReference type="PANTHER" id="PTHR11706:SF33">
    <property type="entry name" value="NATURAL RESISTANCE-ASSOCIATED MACROPHAGE PROTEIN 2"/>
    <property type="match status" value="1"/>
</dbReference>
<feature type="transmembrane region" description="Helical" evidence="6">
    <location>
        <begin position="406"/>
        <end position="425"/>
    </location>
</feature>
<evidence type="ECO:0000313" key="7">
    <source>
        <dbReference type="EMBL" id="OGN22487.1"/>
    </source>
</evidence>
<keyword evidence="5 6" id="KW-0472">Membrane</keyword>
<evidence type="ECO:0000256" key="1">
    <source>
        <dbReference type="ARBA" id="ARBA00004141"/>
    </source>
</evidence>
<feature type="transmembrane region" description="Helical" evidence="6">
    <location>
        <begin position="253"/>
        <end position="274"/>
    </location>
</feature>
<feature type="transmembrane region" description="Helical" evidence="6">
    <location>
        <begin position="127"/>
        <end position="145"/>
    </location>
</feature>
<name>A0A1F8GAU7_9BACT</name>
<protein>
    <recommendedName>
        <fullName evidence="9">Iron transporter</fullName>
    </recommendedName>
</protein>
<accession>A0A1F8GAU7</accession>
<dbReference type="GO" id="GO:0005384">
    <property type="term" value="F:manganese ion transmembrane transporter activity"/>
    <property type="evidence" value="ECO:0007669"/>
    <property type="project" value="TreeGrafter"/>
</dbReference>
<feature type="transmembrane region" description="Helical" evidence="6">
    <location>
        <begin position="152"/>
        <end position="171"/>
    </location>
</feature>
<dbReference type="GO" id="GO:0005886">
    <property type="term" value="C:plasma membrane"/>
    <property type="evidence" value="ECO:0007669"/>
    <property type="project" value="TreeGrafter"/>
</dbReference>